<dbReference type="NCBIfam" id="TIGR02945">
    <property type="entry name" value="SUF_assoc"/>
    <property type="match status" value="1"/>
</dbReference>
<dbReference type="Proteomes" id="UP001252186">
    <property type="component" value="Unassembled WGS sequence"/>
</dbReference>
<dbReference type="PANTHER" id="PTHR42831:SF1">
    <property type="entry name" value="FE-S PROTEIN MATURATION AUXILIARY FACTOR YITW"/>
    <property type="match status" value="1"/>
</dbReference>
<dbReference type="InterPro" id="IPR014291">
    <property type="entry name" value="SUF_FeS_clus_asmbl-assoc"/>
</dbReference>
<keyword evidence="3" id="KW-1185">Reference proteome</keyword>
<dbReference type="EMBL" id="JAVRHV010000008">
    <property type="protein sequence ID" value="MDT0554192.1"/>
    <property type="molecule type" value="Genomic_DNA"/>
</dbReference>
<dbReference type="PANTHER" id="PTHR42831">
    <property type="entry name" value="FE-S PROTEIN MATURATION AUXILIARY FACTOR YITW"/>
    <property type="match status" value="1"/>
</dbReference>
<dbReference type="Pfam" id="PF01883">
    <property type="entry name" value="FeS_assembly_P"/>
    <property type="match status" value="1"/>
</dbReference>
<dbReference type="InterPro" id="IPR002744">
    <property type="entry name" value="MIP18-like"/>
</dbReference>
<dbReference type="InterPro" id="IPR052339">
    <property type="entry name" value="Fe-S_Maturation_MIP18"/>
</dbReference>
<dbReference type="InterPro" id="IPR034904">
    <property type="entry name" value="FSCA_dom_sf"/>
</dbReference>
<name>A0ABU2Y8X0_9FLAO</name>
<organism evidence="2 3">
    <name type="scientific">Urechidicola vernalis</name>
    <dbReference type="NCBI Taxonomy" id="3075600"/>
    <lineage>
        <taxon>Bacteria</taxon>
        <taxon>Pseudomonadati</taxon>
        <taxon>Bacteroidota</taxon>
        <taxon>Flavobacteriia</taxon>
        <taxon>Flavobacteriales</taxon>
        <taxon>Flavobacteriaceae</taxon>
        <taxon>Urechidicola</taxon>
    </lineage>
</organism>
<dbReference type="Gene3D" id="3.30.300.130">
    <property type="entry name" value="Fe-S cluster assembly (FSCA)"/>
    <property type="match status" value="1"/>
</dbReference>
<evidence type="ECO:0000259" key="1">
    <source>
        <dbReference type="Pfam" id="PF01883"/>
    </source>
</evidence>
<evidence type="ECO:0000313" key="3">
    <source>
        <dbReference type="Proteomes" id="UP001252186"/>
    </source>
</evidence>
<evidence type="ECO:0000313" key="2">
    <source>
        <dbReference type="EMBL" id="MDT0554192.1"/>
    </source>
</evidence>
<dbReference type="RefSeq" id="WP_311594274.1">
    <property type="nucleotide sequence ID" value="NZ_JAVRHV010000008.1"/>
</dbReference>
<comment type="caution">
    <text evidence="2">The sequence shown here is derived from an EMBL/GenBank/DDBJ whole genome shotgun (WGS) entry which is preliminary data.</text>
</comment>
<dbReference type="SUPFAM" id="SSF117916">
    <property type="entry name" value="Fe-S cluster assembly (FSCA) domain-like"/>
    <property type="match status" value="1"/>
</dbReference>
<reference evidence="2 3" key="1">
    <citation type="submission" date="2023-09" db="EMBL/GenBank/DDBJ databases">
        <authorList>
            <person name="Rey-Velasco X."/>
        </authorList>
    </citation>
    <scope>NUCLEOTIDE SEQUENCE [LARGE SCALE GENOMIC DNA]</scope>
    <source>
        <strain evidence="2 3">P050</strain>
    </source>
</reference>
<proteinExistence type="predicted"/>
<sequence length="106" mass="12064">MNQEDVQDLGDKIVVVLKSIFDPEIPVDIYELGLIYDVMVNEDNDVKILMTLTSPNCPVAETLPVEVEEKVKTLEEVKNCEVEITFDPTWTQDMMSEEAKLELGFL</sequence>
<gene>
    <name evidence="2" type="ORF">RM519_13105</name>
</gene>
<feature type="domain" description="MIP18 family-like" evidence="1">
    <location>
        <begin position="11"/>
        <end position="84"/>
    </location>
</feature>
<accession>A0ABU2Y8X0</accession>
<protein>
    <submittedName>
        <fullName evidence="2">SUF system Fe-S cluster assembly protein</fullName>
    </submittedName>
</protein>